<evidence type="ECO:0008006" key="3">
    <source>
        <dbReference type="Google" id="ProtNLM"/>
    </source>
</evidence>
<protein>
    <recommendedName>
        <fullName evidence="3">DOCKER Lobe A domain-containing protein</fullName>
    </recommendedName>
</protein>
<organism evidence="1 2">
    <name type="scientific">Trichomonas vaginalis (strain ATCC PRA-98 / G3)</name>
    <dbReference type="NCBI Taxonomy" id="412133"/>
    <lineage>
        <taxon>Eukaryota</taxon>
        <taxon>Metamonada</taxon>
        <taxon>Parabasalia</taxon>
        <taxon>Trichomonadida</taxon>
        <taxon>Trichomonadidae</taxon>
        <taxon>Trichomonas</taxon>
    </lineage>
</organism>
<dbReference type="RefSeq" id="XP_001327374.1">
    <property type="nucleotide sequence ID" value="XM_001327339.1"/>
</dbReference>
<keyword evidence="2" id="KW-1185">Reference proteome</keyword>
<accession>A2DWW9</accession>
<proteinExistence type="predicted"/>
<sequence length="1555" mass="180576">MTSRTNEQYKKLHDDFNNALLSLSKEWNPPDNLNCKNDLNLFQKSLNLVNLLCSQPDLINVSFLDPLEIIKSTPLENFIRQAMKTILIKEIYKTVKTAISIEFPSKLRLLKQSVVFIENCIVMKGNYNIKSYVEHVSVILASSLIVGYSHETELLNVSSNLDMYCHAYNILSLASPSDAICDAEVFINLIDLLNSQITYSNLPHLYYYIQRLIDMYNNNSVLRDFQKMILSNSKNISEIDFTPLKNHIPTILPQEFSQYITSNQNERDLIFKTKPFYVSQKNLNENFVPTNFPKEIFESYLPLNKVVYKYFPKPKEDLEIDENVINEFSYDDNCQKTFSVHQISSLISLFSNTSKPLDIKFRKLSNISNSMISNFPESIYSKGKSGYLSITVTSFKSRKNIVSLYLYDIRKKMIVSQPFSIGIVDSLPIILNTSSLTAVIEISERNPNVVLIARLLSQLDDGEFKHTAVSSIKIFNEGGFLEFNPSFPDRFHSISNNSYLDDKNVNQFIDNIAIDFQEVTMTLKIRLLFERPINSDTFWSNNCFPFTFIPRIDNNLIYKYPLIILKNVTFQSDVTDAKYCYFTVEIIDQTNSDCLNQKNELQKNFKSCLANYSQNMTFPDICQILVTKDFSHSAVCKISFRTIDKKGVENNRLFTTFKFFNQNDFLLQNNEIKFSLNDVKNKSLALFQETSSFVNLSISFPSNFVIPKTFVDFYQSNGIKTPFFRGMSLSLLEPLFIPTIFVFLKTISEKNVRDLVLFLSNFSLDCLENFNQWCFGCFNPNYLSIDFISKFLNFYSNYVSECNSKNDYLEQLRCIKSLPYILDILLALLLFSNEVFKFYKENLAKMCQGISKIISLLARTEFSRIANERFCNFLFYLSGTLDEENLSEIILTHLNAFDNRSIELFSMTAFPSSQDPEQIRADLLPLPIRSLSMLGQFNVFHAFAMSPFLPTVVVTFPKYRQIFSILFSKLDDAMATNNLEFIRQVLQINAKFIENSDSFSSISDISSQIFFPYLDFAAKHCSNNNILDDAESLESFISPILFLIKTSSLSLIHQTITDKNGKEMVVRKLIGLLYKKFSESEFISPLFLAEFTKRLIRIFSVTMDSDNPNKKMFKEIAESVHYSLAKLQPSFIVKQSVWLYCKVVDCFPDQYQMISTLFSNILPMINRKMYITRNSILSFFVHVFYSEYLRVKNIDKIFDIFMSEFLFNAYKSLEFVYYEFLTVLTLFLTSFPDEQFVKIATEKLSKTKKIYLEIFDRLLKEYDPLQITKIFLDVHTNNMIVSMMNLCGNYFYENVFYLNSFYAKIEEISLLNSYLYILTNEEIKSIGGRVLQSQQFFYDKQRIFNLLNEILELVIKSDYKVCSKQILQNLIKLQTKFELNQIDFDLTKVSKPFYYFVTSKSNNKYIVESHIPTMSEFASFMYSKTNIVFIPSKKFTNKFDNFICPVTFICKDTFENKNYVFNVVSSLFGFHEVNIVADKKSSRDIDFYLERLSNDKNDAESTLSMTVLNPKFASKAIKRSKDFVDSSKKALKSIKSSKSSVKDECESILKTLQNL</sequence>
<evidence type="ECO:0000313" key="1">
    <source>
        <dbReference type="EMBL" id="EAY15151.1"/>
    </source>
</evidence>
<dbReference type="InParanoid" id="A2DWW9"/>
<reference evidence="1" key="1">
    <citation type="submission" date="2006-10" db="EMBL/GenBank/DDBJ databases">
        <authorList>
            <person name="Amadeo P."/>
            <person name="Zhao Q."/>
            <person name="Wortman J."/>
            <person name="Fraser-Liggett C."/>
            <person name="Carlton J."/>
        </authorList>
    </citation>
    <scope>NUCLEOTIDE SEQUENCE</scope>
    <source>
        <strain evidence="1">G3</strain>
    </source>
</reference>
<name>A2DWW9_TRIV3</name>
<dbReference type="KEGG" id="tva:4773152"/>
<dbReference type="Proteomes" id="UP000001542">
    <property type="component" value="Unassembled WGS sequence"/>
</dbReference>
<reference evidence="1" key="2">
    <citation type="journal article" date="2007" name="Science">
        <title>Draft genome sequence of the sexually transmitted pathogen Trichomonas vaginalis.</title>
        <authorList>
            <person name="Carlton J.M."/>
            <person name="Hirt R.P."/>
            <person name="Silva J.C."/>
            <person name="Delcher A.L."/>
            <person name="Schatz M."/>
            <person name="Zhao Q."/>
            <person name="Wortman J.R."/>
            <person name="Bidwell S.L."/>
            <person name="Alsmark U.C.M."/>
            <person name="Besteiro S."/>
            <person name="Sicheritz-Ponten T."/>
            <person name="Noel C.J."/>
            <person name="Dacks J.B."/>
            <person name="Foster P.G."/>
            <person name="Simillion C."/>
            <person name="Van de Peer Y."/>
            <person name="Miranda-Saavedra D."/>
            <person name="Barton G.J."/>
            <person name="Westrop G.D."/>
            <person name="Mueller S."/>
            <person name="Dessi D."/>
            <person name="Fiori P.L."/>
            <person name="Ren Q."/>
            <person name="Paulsen I."/>
            <person name="Zhang H."/>
            <person name="Bastida-Corcuera F.D."/>
            <person name="Simoes-Barbosa A."/>
            <person name="Brown M.T."/>
            <person name="Hayes R.D."/>
            <person name="Mukherjee M."/>
            <person name="Okumura C.Y."/>
            <person name="Schneider R."/>
            <person name="Smith A.J."/>
            <person name="Vanacova S."/>
            <person name="Villalvazo M."/>
            <person name="Haas B.J."/>
            <person name="Pertea M."/>
            <person name="Feldblyum T.V."/>
            <person name="Utterback T.R."/>
            <person name="Shu C.L."/>
            <person name="Osoegawa K."/>
            <person name="de Jong P.J."/>
            <person name="Hrdy I."/>
            <person name="Horvathova L."/>
            <person name="Zubacova Z."/>
            <person name="Dolezal P."/>
            <person name="Malik S.B."/>
            <person name="Logsdon J.M. Jr."/>
            <person name="Henze K."/>
            <person name="Gupta A."/>
            <person name="Wang C.C."/>
            <person name="Dunne R.L."/>
            <person name="Upcroft J.A."/>
            <person name="Upcroft P."/>
            <person name="White O."/>
            <person name="Salzberg S.L."/>
            <person name="Tang P."/>
            <person name="Chiu C.-H."/>
            <person name="Lee Y.-S."/>
            <person name="Embley T.M."/>
            <person name="Coombs G.H."/>
            <person name="Mottram J.C."/>
            <person name="Tachezy J."/>
            <person name="Fraser-Liggett C.M."/>
            <person name="Johnson P.J."/>
        </authorList>
    </citation>
    <scope>NUCLEOTIDE SEQUENCE [LARGE SCALE GENOMIC DNA]</scope>
    <source>
        <strain evidence="1">G3</strain>
    </source>
</reference>
<evidence type="ECO:0000313" key="2">
    <source>
        <dbReference type="Proteomes" id="UP000001542"/>
    </source>
</evidence>
<dbReference type="VEuPathDB" id="TrichDB:TVAG_392680"/>
<dbReference type="OMA" id="IKGCIKI"/>
<gene>
    <name evidence="1" type="ORF">TVAG_392680</name>
</gene>
<dbReference type="VEuPathDB" id="TrichDB:TVAGG3_0839150"/>
<dbReference type="EMBL" id="DS113260">
    <property type="protein sequence ID" value="EAY15151.1"/>
    <property type="molecule type" value="Genomic_DNA"/>
</dbReference>